<sequence length="143" mass="16269">MAKAPETDTFMDMFKRLGEELKLPRFDVDSILAHHRKNLEALQKSASAGASGASSLMSRQREIMQDTVREITEMAQGFRTPGNPQEMMSKQADFVHRSFETTVKNASESAEIMRKSGTESLDILRNRIREAMAEIREGYDQRK</sequence>
<evidence type="ECO:0000259" key="1">
    <source>
        <dbReference type="Pfam" id="PF09361"/>
    </source>
</evidence>
<organism evidence="2 3">
    <name type="scientific">Mesorhizobium zhangyense</name>
    <dbReference type="NCBI Taxonomy" id="1776730"/>
    <lineage>
        <taxon>Bacteria</taxon>
        <taxon>Pseudomonadati</taxon>
        <taxon>Pseudomonadota</taxon>
        <taxon>Alphaproteobacteria</taxon>
        <taxon>Hyphomicrobiales</taxon>
        <taxon>Phyllobacteriaceae</taxon>
        <taxon>Mesorhizobium</taxon>
    </lineage>
</organism>
<dbReference type="NCBIfam" id="TIGR01841">
    <property type="entry name" value="phasin"/>
    <property type="match status" value="1"/>
</dbReference>
<feature type="domain" description="Phasin" evidence="1">
    <location>
        <begin position="31"/>
        <end position="127"/>
    </location>
</feature>
<evidence type="ECO:0000313" key="2">
    <source>
        <dbReference type="EMBL" id="NGN39503.1"/>
    </source>
</evidence>
<reference evidence="2 3" key="1">
    <citation type="submission" date="2020-02" db="EMBL/GenBank/DDBJ databases">
        <title>Genome sequence of the type strain CGMCC 1.15528 of Mesorhizobium zhangyense.</title>
        <authorList>
            <person name="Gao J."/>
            <person name="Sun J."/>
        </authorList>
    </citation>
    <scope>NUCLEOTIDE SEQUENCE [LARGE SCALE GENOMIC DNA]</scope>
    <source>
        <strain evidence="2 3">CGMCC 1.15528</strain>
    </source>
</reference>
<dbReference type="Pfam" id="PF09361">
    <property type="entry name" value="Phasin_2"/>
    <property type="match status" value="1"/>
</dbReference>
<keyword evidence="3" id="KW-1185">Reference proteome</keyword>
<dbReference type="AlphaFoldDB" id="A0A7C9V4D2"/>
<gene>
    <name evidence="2" type="primary">phaP</name>
    <name evidence="2" type="ORF">G6N74_00340</name>
</gene>
<dbReference type="RefSeq" id="WP_165113116.1">
    <property type="nucleotide sequence ID" value="NZ_JAAKZG010000001.1"/>
</dbReference>
<comment type="caution">
    <text evidence="2">The sequence shown here is derived from an EMBL/GenBank/DDBJ whole genome shotgun (WGS) entry which is preliminary data.</text>
</comment>
<dbReference type="InterPro" id="IPR010127">
    <property type="entry name" value="Phasin_subfam-1"/>
</dbReference>
<protein>
    <submittedName>
        <fullName evidence="2">TIGR01841 family phasin</fullName>
    </submittedName>
</protein>
<accession>A0A7C9V4D2</accession>
<dbReference type="Proteomes" id="UP000481252">
    <property type="component" value="Unassembled WGS sequence"/>
</dbReference>
<dbReference type="InterPro" id="IPR018968">
    <property type="entry name" value="Phasin"/>
</dbReference>
<dbReference type="EMBL" id="JAAKZG010000001">
    <property type="protein sequence ID" value="NGN39503.1"/>
    <property type="molecule type" value="Genomic_DNA"/>
</dbReference>
<proteinExistence type="predicted"/>
<name>A0A7C9V4D2_9HYPH</name>
<evidence type="ECO:0000313" key="3">
    <source>
        <dbReference type="Proteomes" id="UP000481252"/>
    </source>
</evidence>